<dbReference type="EMBL" id="CP060822">
    <property type="protein sequence ID" value="QNP28502.1"/>
    <property type="molecule type" value="Genomic_DNA"/>
</dbReference>
<proteinExistence type="predicted"/>
<evidence type="ECO:0000313" key="1">
    <source>
        <dbReference type="EMBL" id="QNP28502.1"/>
    </source>
</evidence>
<sequence>MIKTRKKSVRLVALSFQAGAENRLKRIYPQSSIDTYQSGWYGKEKYGQYLELIQVESVRRF</sequence>
<dbReference type="Proteomes" id="UP000516013">
    <property type="component" value="Chromosome"/>
</dbReference>
<reference evidence="1 2" key="1">
    <citation type="submission" date="2020-08" db="EMBL/GenBank/DDBJ databases">
        <title>Complete genome sequence of Raphidiopsis curvispora isolated from drinking water reservoir in South Korea.</title>
        <authorList>
            <person name="Jeong J."/>
        </authorList>
    </citation>
    <scope>NUCLEOTIDE SEQUENCE [LARGE SCALE GENOMIC DNA]</scope>
    <source>
        <strain evidence="1 2">GIHE-G1</strain>
    </source>
</reference>
<gene>
    <name evidence="1" type="ORF">IAR63_11315</name>
</gene>
<dbReference type="KEGG" id="ccur:IAR63_11315"/>
<dbReference type="AlphaFoldDB" id="A0A7H0EXI6"/>
<name>A0A7H0EXI6_9CYAN</name>
<keyword evidence="2" id="KW-1185">Reference proteome</keyword>
<dbReference type="RefSeq" id="WP_187705347.1">
    <property type="nucleotide sequence ID" value="NZ_CP060822.1"/>
</dbReference>
<organism evidence="1 2">
    <name type="scientific">Cylindrospermopsis curvispora GIHE-G1</name>
    <dbReference type="NCBI Taxonomy" id="2666332"/>
    <lineage>
        <taxon>Bacteria</taxon>
        <taxon>Bacillati</taxon>
        <taxon>Cyanobacteriota</taxon>
        <taxon>Cyanophyceae</taxon>
        <taxon>Nostocales</taxon>
        <taxon>Aphanizomenonaceae</taxon>
        <taxon>Cylindrospermopsis</taxon>
    </lineage>
</organism>
<evidence type="ECO:0000313" key="2">
    <source>
        <dbReference type="Proteomes" id="UP000516013"/>
    </source>
</evidence>
<accession>A0A7H0EXI6</accession>
<protein>
    <submittedName>
        <fullName evidence="1">Uncharacterized protein</fullName>
    </submittedName>
</protein>